<reference evidence="1" key="1">
    <citation type="submission" date="2024-07" db="EMBL/GenBank/DDBJ databases">
        <authorList>
            <person name="Yu S.T."/>
        </authorList>
    </citation>
    <scope>NUCLEOTIDE SEQUENCE</scope>
    <source>
        <strain evidence="1">Y1</strain>
    </source>
</reference>
<name>A0AB39TD79_9ACTN</name>
<sequence length="68" mass="7195">MDVANGGRATGVTACVDSSYLKSHQGTSTDVKNGTKPAGYDWARNQVAWWGGKVSDVNACHVLLKLNS</sequence>
<accession>A0AB39TD79</accession>
<dbReference type="Gene3D" id="3.40.570.10">
    <property type="entry name" value="Extracellular Endonuclease, subunit A"/>
    <property type="match status" value="1"/>
</dbReference>
<dbReference type="RefSeq" id="WP_369182842.1">
    <property type="nucleotide sequence ID" value="NZ_CP163445.1"/>
</dbReference>
<gene>
    <name evidence="1" type="ORF">AB2U05_07730</name>
</gene>
<dbReference type="AlphaFoldDB" id="A0AB39TD79"/>
<organism evidence="1">
    <name type="scientific">Streptomyces sp. Y1</name>
    <dbReference type="NCBI Taxonomy" id="3238634"/>
    <lineage>
        <taxon>Bacteria</taxon>
        <taxon>Bacillati</taxon>
        <taxon>Actinomycetota</taxon>
        <taxon>Actinomycetes</taxon>
        <taxon>Kitasatosporales</taxon>
        <taxon>Streptomycetaceae</taxon>
        <taxon>Streptomyces</taxon>
    </lineage>
</organism>
<evidence type="ECO:0008006" key="2">
    <source>
        <dbReference type="Google" id="ProtNLM"/>
    </source>
</evidence>
<proteinExistence type="predicted"/>
<protein>
    <recommendedName>
        <fullName evidence="2">Transposase</fullName>
    </recommendedName>
</protein>
<dbReference type="InterPro" id="IPR044929">
    <property type="entry name" value="DNA/RNA_non-sp_Endonuclease_sf"/>
</dbReference>
<evidence type="ECO:0000313" key="1">
    <source>
        <dbReference type="EMBL" id="XDQ78372.1"/>
    </source>
</evidence>
<dbReference type="EMBL" id="CP163445">
    <property type="protein sequence ID" value="XDQ78372.1"/>
    <property type="molecule type" value="Genomic_DNA"/>
</dbReference>